<protein>
    <recommendedName>
        <fullName evidence="14">alpha-N-acetylgalactosaminide alpha-2,6-sialyltransferase</fullName>
        <ecNumber evidence="14">2.4.3.3</ecNumber>
    </recommendedName>
</protein>
<comment type="catalytic activity">
    <reaction evidence="13">
        <text>a beta-D-galactosyl-(1-&gt;3)-N-acetyl-alpha-D-galactosaminyl derivative + CMP-N-acetyl-beta-neuraminate = a beta-D-galactosyl-(1-&gt;3)-[N-acetyl-alpha-neuraminyl-(2-&gt;6)]-N-acetyl-alpha-D-galactosaminyl derivative + CMP + H(+)</text>
        <dbReference type="Rhea" id="RHEA:11136"/>
        <dbReference type="ChEBI" id="CHEBI:15378"/>
        <dbReference type="ChEBI" id="CHEBI:57812"/>
        <dbReference type="ChEBI" id="CHEBI:60377"/>
        <dbReference type="ChEBI" id="CHEBI:133470"/>
        <dbReference type="ChEBI" id="CHEBI:140764"/>
        <dbReference type="EC" id="2.4.3.3"/>
    </reaction>
    <physiologicalReaction direction="left-to-right" evidence="13">
        <dbReference type="Rhea" id="RHEA:11137"/>
    </physiologicalReaction>
</comment>
<dbReference type="Pfam" id="PF00777">
    <property type="entry name" value="Glyco_transf_29"/>
    <property type="match status" value="1"/>
</dbReference>
<evidence type="ECO:0000256" key="4">
    <source>
        <dbReference type="ARBA" id="ARBA00022676"/>
    </source>
</evidence>
<evidence type="ECO:0000256" key="17">
    <source>
        <dbReference type="SAM" id="MobiDB-lite"/>
    </source>
</evidence>
<comment type="similarity">
    <text evidence="3">Belongs to the glycosyltransferase 29 family.</text>
</comment>
<keyword evidence="4" id="KW-0328">Glycosyltransferase</keyword>
<dbReference type="GO" id="GO:0001665">
    <property type="term" value="F:alpha-N-acetylgalactosaminide alpha-2,6-sialyltransferase activity"/>
    <property type="evidence" value="ECO:0007669"/>
    <property type="project" value="UniProtKB-EC"/>
</dbReference>
<evidence type="ECO:0000256" key="8">
    <source>
        <dbReference type="ARBA" id="ARBA00022989"/>
    </source>
</evidence>
<evidence type="ECO:0000256" key="11">
    <source>
        <dbReference type="ARBA" id="ARBA00023157"/>
    </source>
</evidence>
<evidence type="ECO:0000256" key="16">
    <source>
        <dbReference type="ARBA" id="ARBA00052285"/>
    </source>
</evidence>
<evidence type="ECO:0000256" key="14">
    <source>
        <dbReference type="ARBA" id="ARBA00039109"/>
    </source>
</evidence>
<comment type="subcellular location">
    <subcellularLocation>
        <location evidence="1">Golgi apparatus membrane</location>
        <topology evidence="1">Single-pass type II membrane protein</topology>
    </subcellularLocation>
</comment>
<comment type="catalytic activity">
    <reaction evidence="15">
        <text>a 3-O-[N-acetyl-alpha-neuraminyl-(2-&gt;3)-beta-D-galactosyl-(1-&gt;3)-N-acetyl-alpha-D-galactosaminyl]-L-threonyl-[protein] + CMP-N-acetyl-beta-neuraminate = a 3-O-{alpha-Neu5Ac-(2-&gt;3)-beta-D-Gal-(1-&gt;3)-[alpha-Neu5Ac-(2-&gt;6)]-alpha-D-GalNAc}-L-threonyl-[protein] + CMP + H(+)</text>
        <dbReference type="Rhea" id="RHEA:81659"/>
        <dbReference type="Rhea" id="RHEA-COMP:14417"/>
        <dbReference type="Rhea" id="RHEA-COMP:16763"/>
        <dbReference type="ChEBI" id="CHEBI:15378"/>
        <dbReference type="ChEBI" id="CHEBI:57812"/>
        <dbReference type="ChEBI" id="CHEBI:60377"/>
        <dbReference type="ChEBI" id="CHEBI:139598"/>
        <dbReference type="ChEBI" id="CHEBI:156398"/>
    </reaction>
    <physiologicalReaction direction="left-to-right" evidence="15">
        <dbReference type="Rhea" id="RHEA:81660"/>
    </physiologicalReaction>
</comment>
<dbReference type="PANTHER" id="PTHR45941">
    <property type="entry name" value="ALPHA-N-ACETYLGALACTOSAMINIDE ALPHA-2,6-SIALYLTRANSFERASE 2-LIKE-RELATED"/>
    <property type="match status" value="1"/>
</dbReference>
<dbReference type="FunFam" id="3.90.1480.20:FF:000015">
    <property type="entry name" value="Lactosylceramide alpha-2,3-sialyltransferase"/>
    <property type="match status" value="1"/>
</dbReference>
<evidence type="ECO:0000256" key="7">
    <source>
        <dbReference type="ARBA" id="ARBA00022968"/>
    </source>
</evidence>
<keyword evidence="11" id="KW-1015">Disulfide bond</keyword>
<evidence type="ECO:0000256" key="10">
    <source>
        <dbReference type="ARBA" id="ARBA00023136"/>
    </source>
</evidence>
<reference evidence="18" key="1">
    <citation type="journal article" date="2020" name="Nat. Ecol. Evol.">
        <title>Deeply conserved synteny resolves early events in vertebrate evolution.</title>
        <authorList>
            <person name="Simakov O."/>
            <person name="Marletaz F."/>
            <person name="Yue J.X."/>
            <person name="O'Connell B."/>
            <person name="Jenkins J."/>
            <person name="Brandt A."/>
            <person name="Calef R."/>
            <person name="Tung C.H."/>
            <person name="Huang T.K."/>
            <person name="Schmutz J."/>
            <person name="Satoh N."/>
            <person name="Yu J.K."/>
            <person name="Putnam N.H."/>
            <person name="Green R.E."/>
            <person name="Rokhsar D.S."/>
        </authorList>
    </citation>
    <scope>NUCLEOTIDE SEQUENCE [LARGE SCALE GENOMIC DNA]</scope>
    <source>
        <strain evidence="18">S238N-H82</strain>
    </source>
</reference>
<keyword evidence="7" id="KW-0735">Signal-anchor</keyword>
<reference evidence="19" key="2">
    <citation type="submission" date="2025-08" db="UniProtKB">
        <authorList>
            <consortium name="RefSeq"/>
        </authorList>
    </citation>
    <scope>IDENTIFICATION</scope>
    <source>
        <strain evidence="19">S238N-H82</strain>
        <tissue evidence="19">Testes</tissue>
    </source>
</reference>
<evidence type="ECO:0000256" key="6">
    <source>
        <dbReference type="ARBA" id="ARBA00022692"/>
    </source>
</evidence>
<dbReference type="GO" id="GO:0016740">
    <property type="term" value="F:transferase activity"/>
    <property type="evidence" value="ECO:0000318"/>
    <property type="project" value="GO_Central"/>
</dbReference>
<keyword evidence="12" id="KW-0325">Glycoprotein</keyword>
<dbReference type="RefSeq" id="XP_035686780.1">
    <property type="nucleotide sequence ID" value="XM_035830887.1"/>
</dbReference>
<feature type="region of interest" description="Disordered" evidence="17">
    <location>
        <begin position="1"/>
        <end position="87"/>
    </location>
</feature>
<keyword evidence="18" id="KW-1185">Reference proteome</keyword>
<gene>
    <name evidence="19" type="primary">LOC118422993</name>
</gene>
<dbReference type="EC" id="2.4.3.3" evidence="14"/>
<keyword evidence="6" id="KW-0812">Transmembrane</keyword>
<dbReference type="KEGG" id="bfo:118422993"/>
<comment type="catalytic activity">
    <reaction evidence="16">
        <text>a 3-O-[N-acetyl-alpha-D-galactosaminyl]-L-threonyl-[protein] + CMP-N-acetyl-beta-neuraminate = a 3-O-[N-acetyl-alpha-neuraminosyl-(2-&gt;6)-N-acetyl-alpha-D-galactosaminyl]-L-threonyl-[protein] + CMP + H(+)</text>
        <dbReference type="Rhea" id="RHEA:81643"/>
        <dbReference type="Rhea" id="RHEA-COMP:11689"/>
        <dbReference type="Rhea" id="RHEA-COMP:19720"/>
        <dbReference type="ChEBI" id="CHEBI:15378"/>
        <dbReference type="ChEBI" id="CHEBI:57812"/>
        <dbReference type="ChEBI" id="CHEBI:60377"/>
        <dbReference type="ChEBI" id="CHEBI:87075"/>
        <dbReference type="ChEBI" id="CHEBI:231970"/>
    </reaction>
    <physiologicalReaction direction="left-to-right" evidence="16">
        <dbReference type="Rhea" id="RHEA:81644"/>
    </physiologicalReaction>
</comment>
<keyword evidence="10" id="KW-0472">Membrane</keyword>
<evidence type="ECO:0000256" key="12">
    <source>
        <dbReference type="ARBA" id="ARBA00023180"/>
    </source>
</evidence>
<dbReference type="Proteomes" id="UP000001554">
    <property type="component" value="Chromosome 9"/>
</dbReference>
<dbReference type="InterPro" id="IPR038578">
    <property type="entry name" value="GT29-like_sf"/>
</dbReference>
<evidence type="ECO:0000256" key="3">
    <source>
        <dbReference type="ARBA" id="ARBA00006003"/>
    </source>
</evidence>
<dbReference type="OrthoDB" id="10264956at2759"/>
<evidence type="ECO:0000256" key="15">
    <source>
        <dbReference type="ARBA" id="ARBA00050664"/>
    </source>
</evidence>
<dbReference type="AlphaFoldDB" id="A0A9J7N1G0"/>
<dbReference type="GeneID" id="118422993"/>
<evidence type="ECO:0000256" key="5">
    <source>
        <dbReference type="ARBA" id="ARBA00022679"/>
    </source>
</evidence>
<evidence type="ECO:0000256" key="13">
    <source>
        <dbReference type="ARBA" id="ARBA00036348"/>
    </source>
</evidence>
<dbReference type="Gene3D" id="3.90.1480.20">
    <property type="entry name" value="Glycosyl transferase family 29"/>
    <property type="match status" value="1"/>
</dbReference>
<feature type="compositionally biased region" description="Polar residues" evidence="17">
    <location>
        <begin position="56"/>
        <end position="73"/>
    </location>
</feature>
<organism evidence="18 19">
    <name type="scientific">Branchiostoma floridae</name>
    <name type="common">Florida lancelet</name>
    <name type="synonym">Amphioxus</name>
    <dbReference type="NCBI Taxonomy" id="7739"/>
    <lineage>
        <taxon>Eukaryota</taxon>
        <taxon>Metazoa</taxon>
        <taxon>Chordata</taxon>
        <taxon>Cephalochordata</taxon>
        <taxon>Leptocardii</taxon>
        <taxon>Amphioxiformes</taxon>
        <taxon>Branchiostomatidae</taxon>
        <taxon>Branchiostoma</taxon>
    </lineage>
</organism>
<evidence type="ECO:0000313" key="18">
    <source>
        <dbReference type="Proteomes" id="UP000001554"/>
    </source>
</evidence>
<accession>A0A9J7N1G0</accession>
<keyword evidence="8" id="KW-1133">Transmembrane helix</keyword>
<evidence type="ECO:0000256" key="9">
    <source>
        <dbReference type="ARBA" id="ARBA00023034"/>
    </source>
</evidence>
<dbReference type="CDD" id="cd23964">
    <property type="entry name" value="GT29_ST6GALNAC1_2"/>
    <property type="match status" value="1"/>
</dbReference>
<dbReference type="InterPro" id="IPR001675">
    <property type="entry name" value="Glyco_trans_29"/>
</dbReference>
<name>A0A9J7N1G0_BRAFL</name>
<evidence type="ECO:0000256" key="2">
    <source>
        <dbReference type="ARBA" id="ARBA00004922"/>
    </source>
</evidence>
<proteinExistence type="inferred from homology"/>
<keyword evidence="9" id="KW-0333">Golgi apparatus</keyword>
<feature type="compositionally biased region" description="Polar residues" evidence="17">
    <location>
        <begin position="1"/>
        <end position="19"/>
    </location>
</feature>
<dbReference type="PANTHER" id="PTHR45941:SF2">
    <property type="entry name" value="ALPHA-N-ACETYLGALACTOSAMINIDE ALPHA-2,6-SIALYLTRANSFERASE 2-LIKE"/>
    <property type="match status" value="1"/>
</dbReference>
<evidence type="ECO:0000256" key="1">
    <source>
        <dbReference type="ARBA" id="ARBA00004323"/>
    </source>
</evidence>
<comment type="pathway">
    <text evidence="2">Protein modification; protein glycosylation.</text>
</comment>
<keyword evidence="5" id="KW-0808">Transferase</keyword>
<evidence type="ECO:0000313" key="19">
    <source>
        <dbReference type="RefSeq" id="XP_035686780.1"/>
    </source>
</evidence>
<sequence>MGNLQMDSITNSQLSTTACPQEGRKNSQLSTTAYPREGQKNSQLSTTAYPREGRKNNQLSTTACPRTYENLTSSKDEVKDNALSTTNPRAPKTVAIITQRKQLIPELNNNKTYLNDSLVVGTRWYRSVSTPTSGKTGTTVLPTTPLDKRGPTWFLRDDTYTKSKCPSAIRKHPEKVPEFIPDIPVLMWNDHINPEEYVRLQQFKQSYGWKDMSYEDIENCLRHFNTSAHRYMFPGWTPDHTGCIRCAVVGNGGILKGSGKGKEIDEHDFVWRVNAAITKGFEDDVGKRTSFYFHCVNSMMRSVSSAHQYGFRHPPQNKDTVYVSVSKGRRDYEYMDAAISWRTITSGIDKAHDPPYEYGVKPANTKFRMLHPDFTRYLKYHWLNSSHGYGRFEGIYQPSKGAVMLLTALHTCDVTSAYGFLTSDYRQYSNHYYEKDWQKFEFYANHDFKMEMKLWDRLDKAGLMTLYRGIKTEAAEKN</sequence>
<dbReference type="GO" id="GO:0000139">
    <property type="term" value="C:Golgi membrane"/>
    <property type="evidence" value="ECO:0007669"/>
    <property type="project" value="UniProtKB-SubCell"/>
</dbReference>